<evidence type="ECO:0000256" key="5">
    <source>
        <dbReference type="ARBA" id="ARBA00022989"/>
    </source>
</evidence>
<dbReference type="eggNOG" id="COG1863">
    <property type="taxonomic scope" value="Bacteria"/>
</dbReference>
<dbReference type="Proteomes" id="UP000008366">
    <property type="component" value="Unassembled WGS sequence"/>
</dbReference>
<evidence type="ECO:0000256" key="4">
    <source>
        <dbReference type="ARBA" id="ARBA00022692"/>
    </source>
</evidence>
<comment type="subcellular location">
    <subcellularLocation>
        <location evidence="1">Cell membrane</location>
        <topology evidence="1">Multi-pass membrane protein</topology>
    </subcellularLocation>
</comment>
<evidence type="ECO:0000256" key="1">
    <source>
        <dbReference type="ARBA" id="ARBA00004651"/>
    </source>
</evidence>
<comment type="caution">
    <text evidence="8">The sequence shown here is derived from an EMBL/GenBank/DDBJ whole genome shotgun (WGS) entry which is preliminary data.</text>
</comment>
<dbReference type="OrthoDB" id="3556991at2"/>
<comment type="similarity">
    <text evidence="2">Belongs to the CPA3 antiporters (TC 2.A.63) subunit E family.</text>
</comment>
<dbReference type="PANTHER" id="PTHR34584">
    <property type="entry name" value="NA(+)/H(+) ANTIPORTER SUBUNIT E1"/>
    <property type="match status" value="1"/>
</dbReference>
<sequence length="219" mass="24180">MSQDSSQHAGGESAGDRATSGATAADVVAARRGVVRRRVQPVTWCVLTLVWVMLWGNFSWMNVISGAIVSAGVLVLFPLPPVRYGIRIRPWSTIVLFVRFFIDMVIASIEVAYKACAPWVHPEGRFARIILRGDNDLLCTMVAQMTTLVPGSIVIDIESDGAGRTLLLHIFDARNSQDIERMRQRVQAQEDRVLKALSVRRYPPRSANEARPEPGGARA</sequence>
<evidence type="ECO:0000256" key="6">
    <source>
        <dbReference type="ARBA" id="ARBA00023136"/>
    </source>
</evidence>
<evidence type="ECO:0000313" key="9">
    <source>
        <dbReference type="Proteomes" id="UP000008366"/>
    </source>
</evidence>
<reference evidence="8 9" key="1">
    <citation type="submission" date="2012-08" db="EMBL/GenBank/DDBJ databases">
        <title>Whole genome shotgun sequence of Kineosphaera limosa NBRC 100340.</title>
        <authorList>
            <person name="Yoshida I."/>
            <person name="Isaki S."/>
            <person name="Hosoyama A."/>
            <person name="Tsuchikane K."/>
            <person name="Katsumata H."/>
            <person name="Ando Y."/>
            <person name="Ohji S."/>
            <person name="Hamada M."/>
            <person name="Tamura T."/>
            <person name="Yamazoe A."/>
            <person name="Yamazaki S."/>
            <person name="Fujita N."/>
        </authorList>
    </citation>
    <scope>NUCLEOTIDE SEQUENCE [LARGE SCALE GENOMIC DNA]</scope>
    <source>
        <strain evidence="8 9">NBRC 100340</strain>
    </source>
</reference>
<protein>
    <submittedName>
        <fullName evidence="8">Na(+)/H(+) antiporter subunit E</fullName>
    </submittedName>
</protein>
<dbReference type="InterPro" id="IPR002758">
    <property type="entry name" value="Cation_antiport_E"/>
</dbReference>
<dbReference type="GO" id="GO:0008324">
    <property type="term" value="F:monoatomic cation transmembrane transporter activity"/>
    <property type="evidence" value="ECO:0007669"/>
    <property type="project" value="InterPro"/>
</dbReference>
<dbReference type="EMBL" id="BAHD01000011">
    <property type="protein sequence ID" value="GAB94810.1"/>
    <property type="molecule type" value="Genomic_DNA"/>
</dbReference>
<dbReference type="RefSeq" id="WP_006591342.1">
    <property type="nucleotide sequence ID" value="NZ_BAHD01000011.1"/>
</dbReference>
<dbReference type="NCBIfam" id="NF006521">
    <property type="entry name" value="PRK08965.1-5"/>
    <property type="match status" value="1"/>
</dbReference>
<dbReference type="STRING" id="1184609.KILIM_011_00830"/>
<organism evidence="8 9">
    <name type="scientific">Kineosphaera limosa NBRC 100340</name>
    <dbReference type="NCBI Taxonomy" id="1184609"/>
    <lineage>
        <taxon>Bacteria</taxon>
        <taxon>Bacillati</taxon>
        <taxon>Actinomycetota</taxon>
        <taxon>Actinomycetes</taxon>
        <taxon>Micrococcales</taxon>
        <taxon>Dermatophilaceae</taxon>
        <taxon>Kineosphaera</taxon>
    </lineage>
</organism>
<name>K6W6L4_9MICO</name>
<dbReference type="AlphaFoldDB" id="K6W6L4"/>
<keyword evidence="3" id="KW-1003">Cell membrane</keyword>
<evidence type="ECO:0000313" key="8">
    <source>
        <dbReference type="EMBL" id="GAB94810.1"/>
    </source>
</evidence>
<keyword evidence="5 7" id="KW-1133">Transmembrane helix</keyword>
<dbReference type="PANTHER" id="PTHR34584:SF1">
    <property type="entry name" value="NA(+)_H(+) ANTIPORTER SUBUNIT E1"/>
    <property type="match status" value="1"/>
</dbReference>
<gene>
    <name evidence="8" type="primary">mrpE</name>
    <name evidence="8" type="ORF">KILIM_011_00830</name>
</gene>
<keyword evidence="9" id="KW-1185">Reference proteome</keyword>
<dbReference type="Pfam" id="PF01899">
    <property type="entry name" value="MNHE"/>
    <property type="match status" value="1"/>
</dbReference>
<dbReference type="GO" id="GO:0005886">
    <property type="term" value="C:plasma membrane"/>
    <property type="evidence" value="ECO:0007669"/>
    <property type="project" value="UniProtKB-SubCell"/>
</dbReference>
<evidence type="ECO:0000256" key="7">
    <source>
        <dbReference type="SAM" id="Phobius"/>
    </source>
</evidence>
<keyword evidence="4 7" id="KW-0812">Transmembrane</keyword>
<feature type="transmembrane region" description="Helical" evidence="7">
    <location>
        <begin position="64"/>
        <end position="82"/>
    </location>
</feature>
<accession>K6W6L4</accession>
<feature type="transmembrane region" description="Helical" evidence="7">
    <location>
        <begin position="41"/>
        <end position="58"/>
    </location>
</feature>
<keyword evidence="6 7" id="KW-0472">Membrane</keyword>
<evidence type="ECO:0000256" key="3">
    <source>
        <dbReference type="ARBA" id="ARBA00022475"/>
    </source>
</evidence>
<evidence type="ECO:0000256" key="2">
    <source>
        <dbReference type="ARBA" id="ARBA00006228"/>
    </source>
</evidence>
<proteinExistence type="inferred from homology"/>